<keyword evidence="2" id="KW-1185">Reference proteome</keyword>
<dbReference type="AlphaFoldDB" id="A0A0C9Y1W5"/>
<reference evidence="2" key="2">
    <citation type="submission" date="2015-01" db="EMBL/GenBank/DDBJ databases">
        <title>Evolutionary Origins and Diversification of the Mycorrhizal Mutualists.</title>
        <authorList>
            <consortium name="DOE Joint Genome Institute"/>
            <consortium name="Mycorrhizal Genomics Consortium"/>
            <person name="Kohler A."/>
            <person name="Kuo A."/>
            <person name="Nagy L.G."/>
            <person name="Floudas D."/>
            <person name="Copeland A."/>
            <person name="Barry K.W."/>
            <person name="Cichocki N."/>
            <person name="Veneault-Fourrey C."/>
            <person name="LaButti K."/>
            <person name="Lindquist E.A."/>
            <person name="Lipzen A."/>
            <person name="Lundell T."/>
            <person name="Morin E."/>
            <person name="Murat C."/>
            <person name="Riley R."/>
            <person name="Ohm R."/>
            <person name="Sun H."/>
            <person name="Tunlid A."/>
            <person name="Henrissat B."/>
            <person name="Grigoriev I.V."/>
            <person name="Hibbett D.S."/>
            <person name="Martin F."/>
        </authorList>
    </citation>
    <scope>NUCLEOTIDE SEQUENCE [LARGE SCALE GENOMIC DNA]</scope>
    <source>
        <strain evidence="2">LaAM-08-1</strain>
    </source>
</reference>
<evidence type="ECO:0000313" key="1">
    <source>
        <dbReference type="EMBL" id="KIK02028.1"/>
    </source>
</evidence>
<feature type="non-terminal residue" evidence="1">
    <location>
        <position position="85"/>
    </location>
</feature>
<evidence type="ECO:0008006" key="3">
    <source>
        <dbReference type="Google" id="ProtNLM"/>
    </source>
</evidence>
<accession>A0A0C9Y1W5</accession>
<gene>
    <name evidence="1" type="ORF">K443DRAFT_61546</name>
</gene>
<dbReference type="HOGENOM" id="CLU_2518647_0_0_1"/>
<proteinExistence type="predicted"/>
<dbReference type="Proteomes" id="UP000054477">
    <property type="component" value="Unassembled WGS sequence"/>
</dbReference>
<name>A0A0C9Y1W5_9AGAR</name>
<dbReference type="EMBL" id="KN838598">
    <property type="protein sequence ID" value="KIK02028.1"/>
    <property type="molecule type" value="Genomic_DNA"/>
</dbReference>
<reference evidence="1 2" key="1">
    <citation type="submission" date="2014-04" db="EMBL/GenBank/DDBJ databases">
        <authorList>
            <consortium name="DOE Joint Genome Institute"/>
            <person name="Kuo A."/>
            <person name="Kohler A."/>
            <person name="Nagy L.G."/>
            <person name="Floudas D."/>
            <person name="Copeland A."/>
            <person name="Barry K.W."/>
            <person name="Cichocki N."/>
            <person name="Veneault-Fourrey C."/>
            <person name="LaButti K."/>
            <person name="Lindquist E.A."/>
            <person name="Lipzen A."/>
            <person name="Lundell T."/>
            <person name="Morin E."/>
            <person name="Murat C."/>
            <person name="Sun H."/>
            <person name="Tunlid A."/>
            <person name="Henrissat B."/>
            <person name="Grigoriev I.V."/>
            <person name="Hibbett D.S."/>
            <person name="Martin F."/>
            <person name="Nordberg H.P."/>
            <person name="Cantor M.N."/>
            <person name="Hua S.X."/>
        </authorList>
    </citation>
    <scope>NUCLEOTIDE SEQUENCE [LARGE SCALE GENOMIC DNA]</scope>
    <source>
        <strain evidence="1 2">LaAM-08-1</strain>
    </source>
</reference>
<protein>
    <recommendedName>
        <fullName evidence="3">Retrotransposon gag domain-containing protein</fullName>
    </recommendedName>
</protein>
<feature type="non-terminal residue" evidence="1">
    <location>
        <position position="1"/>
    </location>
</feature>
<evidence type="ECO:0000313" key="2">
    <source>
        <dbReference type="Proteomes" id="UP000054477"/>
    </source>
</evidence>
<sequence length="85" mass="9654">QRRTARTVYKELVRLFGGTDFQTAAVTRNELIALRCAPSRVADYIACWRTGLNKLASAGHPFDFADAIQYFVNHLPYSSTFDIIR</sequence>
<organism evidence="1 2">
    <name type="scientific">Laccaria amethystina LaAM-08-1</name>
    <dbReference type="NCBI Taxonomy" id="1095629"/>
    <lineage>
        <taxon>Eukaryota</taxon>
        <taxon>Fungi</taxon>
        <taxon>Dikarya</taxon>
        <taxon>Basidiomycota</taxon>
        <taxon>Agaricomycotina</taxon>
        <taxon>Agaricomycetes</taxon>
        <taxon>Agaricomycetidae</taxon>
        <taxon>Agaricales</taxon>
        <taxon>Agaricineae</taxon>
        <taxon>Hydnangiaceae</taxon>
        <taxon>Laccaria</taxon>
    </lineage>
</organism>